<evidence type="ECO:0000256" key="1">
    <source>
        <dbReference type="SAM" id="MobiDB-lite"/>
    </source>
</evidence>
<dbReference type="Pfam" id="PF13270">
    <property type="entry name" value="CCDC28"/>
    <property type="match status" value="1"/>
</dbReference>
<name>A0A6J0ICU4_9PASS</name>
<evidence type="ECO:0000313" key="3">
    <source>
        <dbReference type="RefSeq" id="XP_017683734.1"/>
    </source>
</evidence>
<evidence type="ECO:0000313" key="2">
    <source>
        <dbReference type="Proteomes" id="UP000504624"/>
    </source>
</evidence>
<keyword evidence="2" id="KW-1185">Reference proteome</keyword>
<dbReference type="GO" id="GO:0005813">
    <property type="term" value="C:centrosome"/>
    <property type="evidence" value="ECO:0007669"/>
    <property type="project" value="TreeGrafter"/>
</dbReference>
<dbReference type="RefSeq" id="XP_017683734.1">
    <property type="nucleotide sequence ID" value="XM_017828245.1"/>
</dbReference>
<dbReference type="InterPro" id="IPR025271">
    <property type="entry name" value="CCDC28"/>
</dbReference>
<protein>
    <submittedName>
        <fullName evidence="3">IQ domain-containing protein C-like</fullName>
    </submittedName>
</protein>
<dbReference type="AlphaFoldDB" id="A0A6J0ICU4"/>
<sequence>MEERRRKRSPRTCLAQPAPPGAPRPLPPSKSTTFALPLPTLPSPRQRARLRRTSKERARAGAGGSRGAPLQHSFLTDVSDVCEMEGGLLSLLSDFHSGKLQAFGEGTGTGAQGVPAGCRCLIKPAGGRCLGGSLGPEGALPAPAAPQACARGFLLRRRLRRAREDFEAAVLEIDGDLRELRWAGQFLLRPSFGPDPRGPAQPTPGQPLEPQETSTKNPLEEPEPPEPDGTPPAPLQGRTAPTPTGPENTLSPPNVGVEGDKGTEKESEEWDNDSGETSVWDSSDLGTETLGAHPEIPLGDLPQTRSGLQAYRTHLLMELMWLQQAIASRKNFLMLKRKLGIPESLEGIPNPLDWCGEAVELQHHG</sequence>
<feature type="compositionally biased region" description="Polar residues" evidence="1">
    <location>
        <begin position="239"/>
        <end position="252"/>
    </location>
</feature>
<organism evidence="2 3">
    <name type="scientific">Lepidothrix coronata</name>
    <name type="common">blue-crowned manakin</name>
    <dbReference type="NCBI Taxonomy" id="321398"/>
    <lineage>
        <taxon>Eukaryota</taxon>
        <taxon>Metazoa</taxon>
        <taxon>Chordata</taxon>
        <taxon>Craniata</taxon>
        <taxon>Vertebrata</taxon>
        <taxon>Euteleostomi</taxon>
        <taxon>Archelosauria</taxon>
        <taxon>Archosauria</taxon>
        <taxon>Dinosauria</taxon>
        <taxon>Saurischia</taxon>
        <taxon>Theropoda</taxon>
        <taxon>Coelurosauria</taxon>
        <taxon>Aves</taxon>
        <taxon>Neognathae</taxon>
        <taxon>Neoaves</taxon>
        <taxon>Telluraves</taxon>
        <taxon>Australaves</taxon>
        <taxon>Passeriformes</taxon>
        <taxon>Pipridae</taxon>
        <taxon>Lepidothrix</taxon>
    </lineage>
</organism>
<feature type="compositionally biased region" description="Basic residues" evidence="1">
    <location>
        <begin position="1"/>
        <end position="10"/>
    </location>
</feature>
<dbReference type="PANTHER" id="PTHR13400">
    <property type="entry name" value="CHEMOKINE C-C MOTIF RECEPTOR 1"/>
    <property type="match status" value="1"/>
</dbReference>
<feature type="compositionally biased region" description="Pro residues" evidence="1">
    <location>
        <begin position="196"/>
        <end position="207"/>
    </location>
</feature>
<feature type="compositionally biased region" description="Pro residues" evidence="1">
    <location>
        <begin position="17"/>
        <end position="28"/>
    </location>
</feature>
<dbReference type="Proteomes" id="UP000504624">
    <property type="component" value="Unplaced"/>
</dbReference>
<accession>A0A6J0ICU4</accession>
<feature type="region of interest" description="Disordered" evidence="1">
    <location>
        <begin position="1"/>
        <end position="71"/>
    </location>
</feature>
<dbReference type="PANTHER" id="PTHR13400:SF2">
    <property type="entry name" value="COILED-COIL DOMAIN-CONTAINING PROTEIN 28B"/>
    <property type="match status" value="1"/>
</dbReference>
<proteinExistence type="predicted"/>
<feature type="compositionally biased region" description="Polar residues" evidence="1">
    <location>
        <begin position="275"/>
        <end position="286"/>
    </location>
</feature>
<dbReference type="OrthoDB" id="6161953at2759"/>
<dbReference type="PROSITE" id="PS50096">
    <property type="entry name" value="IQ"/>
    <property type="match status" value="1"/>
</dbReference>
<dbReference type="GeneID" id="108503850"/>
<gene>
    <name evidence="3" type="primary">LOC108503850</name>
</gene>
<feature type="region of interest" description="Disordered" evidence="1">
    <location>
        <begin position="190"/>
        <end position="303"/>
    </location>
</feature>
<reference evidence="3" key="1">
    <citation type="submission" date="2025-08" db="UniProtKB">
        <authorList>
            <consortium name="RefSeq"/>
        </authorList>
    </citation>
    <scope>IDENTIFICATION</scope>
</reference>